<evidence type="ECO:0000259" key="2">
    <source>
        <dbReference type="PROSITE" id="PS00036"/>
    </source>
</evidence>
<dbReference type="GO" id="GO:0003700">
    <property type="term" value="F:DNA-binding transcription factor activity"/>
    <property type="evidence" value="ECO:0007669"/>
    <property type="project" value="InterPro"/>
</dbReference>
<feature type="compositionally biased region" description="Basic residues" evidence="1">
    <location>
        <begin position="56"/>
        <end position="65"/>
    </location>
</feature>
<feature type="region of interest" description="Disordered" evidence="1">
    <location>
        <begin position="233"/>
        <end position="271"/>
    </location>
</feature>
<dbReference type="CDD" id="cd14688">
    <property type="entry name" value="bZIP_YAP"/>
    <property type="match status" value="1"/>
</dbReference>
<dbReference type="InterPro" id="IPR052635">
    <property type="entry name" value="Sec_Metab_Biosynth_Reg"/>
</dbReference>
<feature type="compositionally biased region" description="Basic and acidic residues" evidence="1">
    <location>
        <begin position="99"/>
        <end position="114"/>
    </location>
</feature>
<evidence type="ECO:0000313" key="4">
    <source>
        <dbReference type="Proteomes" id="UP001283341"/>
    </source>
</evidence>
<dbReference type="InterPro" id="IPR004827">
    <property type="entry name" value="bZIP"/>
</dbReference>
<feature type="region of interest" description="Disordered" evidence="1">
    <location>
        <begin position="32"/>
        <end position="180"/>
    </location>
</feature>
<reference evidence="3" key="2">
    <citation type="submission" date="2023-06" db="EMBL/GenBank/DDBJ databases">
        <authorList>
            <consortium name="Lawrence Berkeley National Laboratory"/>
            <person name="Haridas S."/>
            <person name="Hensen N."/>
            <person name="Bonometti L."/>
            <person name="Westerberg I."/>
            <person name="Brannstrom I.O."/>
            <person name="Guillou S."/>
            <person name="Cros-Aarteil S."/>
            <person name="Calhoun S."/>
            <person name="Kuo A."/>
            <person name="Mondo S."/>
            <person name="Pangilinan J."/>
            <person name="Riley R."/>
            <person name="Labutti K."/>
            <person name="Andreopoulos B."/>
            <person name="Lipzen A."/>
            <person name="Chen C."/>
            <person name="Yanf M."/>
            <person name="Daum C."/>
            <person name="Ng V."/>
            <person name="Clum A."/>
            <person name="Steindorff A."/>
            <person name="Ohm R."/>
            <person name="Martin F."/>
            <person name="Silar P."/>
            <person name="Natvig D."/>
            <person name="Lalanne C."/>
            <person name="Gautier V."/>
            <person name="Ament-Velasquez S.L."/>
            <person name="Kruys A."/>
            <person name="Hutchinson M.I."/>
            <person name="Powell A.J."/>
            <person name="Barry K."/>
            <person name="Miller A.N."/>
            <person name="Grigoriev I.V."/>
            <person name="Debuchy R."/>
            <person name="Gladieux P."/>
            <person name="Thoren M.H."/>
            <person name="Johannesson H."/>
        </authorList>
    </citation>
    <scope>NUCLEOTIDE SEQUENCE</scope>
    <source>
        <strain evidence="3">CBS 118394</strain>
    </source>
</reference>
<gene>
    <name evidence="3" type="ORF">B0H66DRAFT_155477</name>
</gene>
<keyword evidence="4" id="KW-1185">Reference proteome</keyword>
<reference evidence="3" key="1">
    <citation type="journal article" date="2023" name="Mol. Phylogenet. Evol.">
        <title>Genome-scale phylogeny and comparative genomics of the fungal order Sordariales.</title>
        <authorList>
            <person name="Hensen N."/>
            <person name="Bonometti L."/>
            <person name="Westerberg I."/>
            <person name="Brannstrom I.O."/>
            <person name="Guillou S."/>
            <person name="Cros-Aarteil S."/>
            <person name="Calhoun S."/>
            <person name="Haridas S."/>
            <person name="Kuo A."/>
            <person name="Mondo S."/>
            <person name="Pangilinan J."/>
            <person name="Riley R."/>
            <person name="LaButti K."/>
            <person name="Andreopoulos B."/>
            <person name="Lipzen A."/>
            <person name="Chen C."/>
            <person name="Yan M."/>
            <person name="Daum C."/>
            <person name="Ng V."/>
            <person name="Clum A."/>
            <person name="Steindorff A."/>
            <person name="Ohm R.A."/>
            <person name="Martin F."/>
            <person name="Silar P."/>
            <person name="Natvig D.O."/>
            <person name="Lalanne C."/>
            <person name="Gautier V."/>
            <person name="Ament-Velasquez S.L."/>
            <person name="Kruys A."/>
            <person name="Hutchinson M.I."/>
            <person name="Powell A.J."/>
            <person name="Barry K."/>
            <person name="Miller A.N."/>
            <person name="Grigoriev I.V."/>
            <person name="Debuchy R."/>
            <person name="Gladieux P."/>
            <person name="Hiltunen Thoren M."/>
            <person name="Johannesson H."/>
        </authorList>
    </citation>
    <scope>NUCLEOTIDE SEQUENCE</scope>
    <source>
        <strain evidence="3">CBS 118394</strain>
    </source>
</reference>
<dbReference type="EMBL" id="JAUEDM010000002">
    <property type="protein sequence ID" value="KAK3326311.1"/>
    <property type="molecule type" value="Genomic_DNA"/>
</dbReference>
<dbReference type="AlphaFoldDB" id="A0AAE0MBB7"/>
<accession>A0AAE0MBB7</accession>
<comment type="caution">
    <text evidence="3">The sequence shown here is derived from an EMBL/GenBank/DDBJ whole genome shotgun (WGS) entry which is preliminary data.</text>
</comment>
<name>A0AAE0MBB7_9PEZI</name>
<dbReference type="Proteomes" id="UP001283341">
    <property type="component" value="Unassembled WGS sequence"/>
</dbReference>
<organism evidence="3 4">
    <name type="scientific">Apodospora peruviana</name>
    <dbReference type="NCBI Taxonomy" id="516989"/>
    <lineage>
        <taxon>Eukaryota</taxon>
        <taxon>Fungi</taxon>
        <taxon>Dikarya</taxon>
        <taxon>Ascomycota</taxon>
        <taxon>Pezizomycotina</taxon>
        <taxon>Sordariomycetes</taxon>
        <taxon>Sordariomycetidae</taxon>
        <taxon>Sordariales</taxon>
        <taxon>Lasiosphaeriaceae</taxon>
        <taxon>Apodospora</taxon>
    </lineage>
</organism>
<feature type="compositionally biased region" description="Basic and acidic residues" evidence="1">
    <location>
        <begin position="139"/>
        <end position="149"/>
    </location>
</feature>
<evidence type="ECO:0000313" key="3">
    <source>
        <dbReference type="EMBL" id="KAK3326311.1"/>
    </source>
</evidence>
<dbReference type="PROSITE" id="PS00036">
    <property type="entry name" value="BZIP_BASIC"/>
    <property type="match status" value="1"/>
</dbReference>
<evidence type="ECO:0000256" key="1">
    <source>
        <dbReference type="SAM" id="MobiDB-lite"/>
    </source>
</evidence>
<sequence>MAYQYPEDQDSTQIPTFGVFWADVGEAEVDYSAEALESHEAPAPPPSTSSRSSKSSSHRHKRKGSKAPQSGSDTEKESRPKMPSRSSRHHHSSSSSSSSKKDKASKSSKTRTDDWSEVTDPEERRRIQNKIAQRKFREKAREQKERTQRDALNQQYAGSSYRVPGPDDLPEDQGNLSGLPWGSVGMGVIMSRGHATASQQGGGRRESSDPAMIDANAYLSPYGGGYTQMSSWDGTTGGGSSGDETATTVAGGLGTYYASGTGSGDDGSSPYHYDYDYDNYEGGGDYGSAGGGGAYQSGGY</sequence>
<dbReference type="PANTHER" id="PTHR39607">
    <property type="entry name" value="XANTHOCILLIN BIOSYNTHESIS CLUSTER TRANSCRIPTION FACTOR XANC-RELATED"/>
    <property type="match status" value="1"/>
</dbReference>
<protein>
    <recommendedName>
        <fullName evidence="2">BZIP domain-containing protein</fullName>
    </recommendedName>
</protein>
<dbReference type="PANTHER" id="PTHR39607:SF2">
    <property type="entry name" value="BZIP DOMAIN-CONTAINING PROTEIN"/>
    <property type="match status" value="1"/>
</dbReference>
<proteinExistence type="predicted"/>
<feature type="domain" description="BZIP" evidence="2">
    <location>
        <begin position="124"/>
        <end position="139"/>
    </location>
</feature>